<feature type="compositionally biased region" description="Acidic residues" evidence="1">
    <location>
        <begin position="16"/>
        <end position="27"/>
    </location>
</feature>
<reference evidence="2" key="1">
    <citation type="submission" date="2020-04" db="EMBL/GenBank/DDBJ databases">
        <authorList>
            <person name="Alioto T."/>
            <person name="Alioto T."/>
            <person name="Gomez Garrido J."/>
        </authorList>
    </citation>
    <scope>NUCLEOTIDE SEQUENCE</scope>
    <source>
        <strain evidence="2">A484AB</strain>
    </source>
</reference>
<dbReference type="AlphaFoldDB" id="A0A6S7G5X1"/>
<comment type="caution">
    <text evidence="2">The sequence shown here is derived from an EMBL/GenBank/DDBJ whole genome shotgun (WGS) entry which is preliminary data.</text>
</comment>
<proteinExistence type="predicted"/>
<feature type="non-terminal residue" evidence="2">
    <location>
        <position position="127"/>
    </location>
</feature>
<accession>A0A6S7G5X1</accession>
<dbReference type="Proteomes" id="UP001152795">
    <property type="component" value="Unassembled WGS sequence"/>
</dbReference>
<gene>
    <name evidence="2" type="ORF">PACLA_8A029011</name>
</gene>
<organism evidence="2 3">
    <name type="scientific">Paramuricea clavata</name>
    <name type="common">Red gorgonian</name>
    <name type="synonym">Violescent sea-whip</name>
    <dbReference type="NCBI Taxonomy" id="317549"/>
    <lineage>
        <taxon>Eukaryota</taxon>
        <taxon>Metazoa</taxon>
        <taxon>Cnidaria</taxon>
        <taxon>Anthozoa</taxon>
        <taxon>Octocorallia</taxon>
        <taxon>Malacalcyonacea</taxon>
        <taxon>Plexauridae</taxon>
        <taxon>Paramuricea</taxon>
    </lineage>
</organism>
<evidence type="ECO:0000256" key="1">
    <source>
        <dbReference type="SAM" id="MobiDB-lite"/>
    </source>
</evidence>
<feature type="region of interest" description="Disordered" evidence="1">
    <location>
        <begin position="1"/>
        <end position="52"/>
    </location>
</feature>
<evidence type="ECO:0000313" key="3">
    <source>
        <dbReference type="Proteomes" id="UP001152795"/>
    </source>
</evidence>
<sequence length="127" mass="14288">MEDGNFNEENNNFNEDLTDDERGEYDDGNGNVDEMLNPESAQDSGNPDMIYEPDTVADIEDELGGIIAVPDDDEQHMGKTIYGFESQEDENDLVQIHGRDFPLLWEEDPNNPEPIILAPTAPVHHDN</sequence>
<evidence type="ECO:0000313" key="2">
    <source>
        <dbReference type="EMBL" id="CAB3987328.1"/>
    </source>
</evidence>
<name>A0A6S7G5X1_PARCT</name>
<keyword evidence="3" id="KW-1185">Reference proteome</keyword>
<protein>
    <submittedName>
        <fullName evidence="2">Uncharacterized protein</fullName>
    </submittedName>
</protein>
<feature type="region of interest" description="Disordered" evidence="1">
    <location>
        <begin position="105"/>
        <end position="127"/>
    </location>
</feature>
<dbReference type="EMBL" id="CACRXK020001156">
    <property type="protein sequence ID" value="CAB3987328.1"/>
    <property type="molecule type" value="Genomic_DNA"/>
</dbReference>